<keyword evidence="3" id="KW-0809">Transit peptide</keyword>
<dbReference type="GO" id="GO:0051536">
    <property type="term" value="F:iron-sulfur cluster binding"/>
    <property type="evidence" value="ECO:0007669"/>
    <property type="project" value="UniProtKB-KW"/>
</dbReference>
<proteinExistence type="predicted"/>
<dbReference type="PANTHER" id="PTHR13184">
    <property type="entry name" value="37S RIBOSOMAL PROTEIN S22"/>
    <property type="match status" value="1"/>
</dbReference>
<keyword evidence="2" id="KW-0479">Metal-binding</keyword>
<keyword evidence="8" id="KW-0489">Methyltransferase</keyword>
<dbReference type="STRING" id="178035.A0A154NYJ4"/>
<keyword evidence="5" id="KW-0411">Iron-sulfur</keyword>
<evidence type="ECO:0000256" key="4">
    <source>
        <dbReference type="ARBA" id="ARBA00023004"/>
    </source>
</evidence>
<dbReference type="GO" id="GO:0008168">
    <property type="term" value="F:methyltransferase activity"/>
    <property type="evidence" value="ECO:0007669"/>
    <property type="project" value="UniProtKB-KW"/>
</dbReference>
<keyword evidence="8" id="KW-0808">Transferase</keyword>
<organism evidence="8 9">
    <name type="scientific">Dufourea novaeangliae</name>
    <name type="common">Sweat bee</name>
    <dbReference type="NCBI Taxonomy" id="178035"/>
    <lineage>
        <taxon>Eukaryota</taxon>
        <taxon>Metazoa</taxon>
        <taxon>Ecdysozoa</taxon>
        <taxon>Arthropoda</taxon>
        <taxon>Hexapoda</taxon>
        <taxon>Insecta</taxon>
        <taxon>Pterygota</taxon>
        <taxon>Neoptera</taxon>
        <taxon>Endopterygota</taxon>
        <taxon>Hymenoptera</taxon>
        <taxon>Apocrita</taxon>
        <taxon>Aculeata</taxon>
        <taxon>Apoidea</taxon>
        <taxon>Anthophila</taxon>
        <taxon>Halictidae</taxon>
        <taxon>Rophitinae</taxon>
        <taxon>Dufourea</taxon>
    </lineage>
</organism>
<keyword evidence="4" id="KW-0408">Iron</keyword>
<dbReference type="Proteomes" id="UP000076502">
    <property type="component" value="Unassembled WGS sequence"/>
</dbReference>
<accession>A0A154NYJ4</accession>
<dbReference type="GO" id="GO:0046872">
    <property type="term" value="F:metal ion binding"/>
    <property type="evidence" value="ECO:0007669"/>
    <property type="project" value="UniProtKB-KW"/>
</dbReference>
<dbReference type="GO" id="GO:0032259">
    <property type="term" value="P:methylation"/>
    <property type="evidence" value="ECO:0007669"/>
    <property type="project" value="UniProtKB-KW"/>
</dbReference>
<evidence type="ECO:0000313" key="9">
    <source>
        <dbReference type="Proteomes" id="UP000076502"/>
    </source>
</evidence>
<evidence type="ECO:0000256" key="5">
    <source>
        <dbReference type="ARBA" id="ARBA00023014"/>
    </source>
</evidence>
<evidence type="ECO:0000256" key="7">
    <source>
        <dbReference type="ARBA" id="ARBA00045681"/>
    </source>
</evidence>
<sequence>CPHDLSCPRHTTDDTPCNFELSYLTLPIPQKSQYKSERYSYVILKKGERPEDDCKWPRIVREVLKRSRHAICRTCTASGELQEHIFTTAKHGKNTYRCARSSRWGDRLPFVPKK</sequence>
<dbReference type="EMBL" id="KQ434783">
    <property type="protein sequence ID" value="KZC04746.1"/>
    <property type="molecule type" value="Genomic_DNA"/>
</dbReference>
<dbReference type="GO" id="GO:0006412">
    <property type="term" value="P:translation"/>
    <property type="evidence" value="ECO:0007669"/>
    <property type="project" value="InterPro"/>
</dbReference>
<dbReference type="AlphaFoldDB" id="A0A154NYJ4"/>
<evidence type="ECO:0000256" key="2">
    <source>
        <dbReference type="ARBA" id="ARBA00022723"/>
    </source>
</evidence>
<dbReference type="InterPro" id="IPR052571">
    <property type="entry name" value="Mt_RNA_Methyltransferase"/>
</dbReference>
<dbReference type="PANTHER" id="PTHR13184:SF5">
    <property type="entry name" value="METHYLTRANSFERASE-LIKE PROTEIN 17, MITOCHONDRIAL"/>
    <property type="match status" value="1"/>
</dbReference>
<keyword evidence="6" id="KW-0496">Mitochondrion</keyword>
<feature type="non-terminal residue" evidence="8">
    <location>
        <position position="114"/>
    </location>
</feature>
<evidence type="ECO:0000256" key="3">
    <source>
        <dbReference type="ARBA" id="ARBA00022946"/>
    </source>
</evidence>
<keyword evidence="9" id="KW-1185">Reference proteome</keyword>
<evidence type="ECO:0000313" key="8">
    <source>
        <dbReference type="EMBL" id="KZC04746.1"/>
    </source>
</evidence>
<protein>
    <submittedName>
        <fullName evidence="8">Methyltransferase-like protein 17, mitochondrial</fullName>
    </submittedName>
</protein>
<dbReference type="OrthoDB" id="421327at2759"/>
<gene>
    <name evidence="8" type="ORF">WN55_09545</name>
</gene>
<name>A0A154NYJ4_DUFNO</name>
<comment type="function">
    <text evidence="7">Mitochondrial ribosome (mitoribosome) assembly factor. Binds at the interface of the head and body domains of the mitochondrial small ribosomal subunit (mt-SSU), occluding the mRNA channel and preventing compaction of the head domain towards the body. Probable inactive methyltransferase: retains the characteristic folding and ability to bind S-adenosyl-L-methionine, but it probably lost its methyltransferase activity.</text>
</comment>
<evidence type="ECO:0000256" key="1">
    <source>
        <dbReference type="ARBA" id="ARBA00004173"/>
    </source>
</evidence>
<dbReference type="GO" id="GO:0005763">
    <property type="term" value="C:mitochondrial small ribosomal subunit"/>
    <property type="evidence" value="ECO:0007669"/>
    <property type="project" value="TreeGrafter"/>
</dbReference>
<feature type="non-terminal residue" evidence="8">
    <location>
        <position position="1"/>
    </location>
</feature>
<dbReference type="InterPro" id="IPR015324">
    <property type="entry name" value="Ribosomal_Rsm22-like"/>
</dbReference>
<dbReference type="GO" id="GO:0003735">
    <property type="term" value="F:structural constituent of ribosome"/>
    <property type="evidence" value="ECO:0007669"/>
    <property type="project" value="TreeGrafter"/>
</dbReference>
<reference evidence="8 9" key="1">
    <citation type="submission" date="2015-07" db="EMBL/GenBank/DDBJ databases">
        <title>The genome of Dufourea novaeangliae.</title>
        <authorList>
            <person name="Pan H."/>
            <person name="Kapheim K."/>
        </authorList>
    </citation>
    <scope>NUCLEOTIDE SEQUENCE [LARGE SCALE GENOMIC DNA]</scope>
    <source>
        <strain evidence="8">0120121106</strain>
        <tissue evidence="8">Whole body</tissue>
    </source>
</reference>
<dbReference type="Pfam" id="PF09243">
    <property type="entry name" value="Rsm22"/>
    <property type="match status" value="1"/>
</dbReference>
<comment type="subcellular location">
    <subcellularLocation>
        <location evidence="1">Mitochondrion</location>
    </subcellularLocation>
</comment>
<evidence type="ECO:0000256" key="6">
    <source>
        <dbReference type="ARBA" id="ARBA00023128"/>
    </source>
</evidence>